<dbReference type="InParanoid" id="A0A2K3D2Z7"/>
<evidence type="ECO:0000256" key="1">
    <source>
        <dbReference type="SAM" id="MobiDB-lite"/>
    </source>
</evidence>
<feature type="compositionally biased region" description="Gly residues" evidence="1">
    <location>
        <begin position="839"/>
        <end position="848"/>
    </location>
</feature>
<feature type="compositionally biased region" description="Gly residues" evidence="1">
    <location>
        <begin position="1159"/>
        <end position="1177"/>
    </location>
</feature>
<dbReference type="GO" id="GO:0000963">
    <property type="term" value="P:mitochondrial RNA processing"/>
    <property type="evidence" value="ECO:0000318"/>
    <property type="project" value="GO_Central"/>
</dbReference>
<protein>
    <recommendedName>
        <fullName evidence="4">Tbc2 translation factor, chloroplastic</fullName>
    </recommendedName>
</protein>
<evidence type="ECO:0008006" key="4">
    <source>
        <dbReference type="Google" id="ProtNLM"/>
    </source>
</evidence>
<dbReference type="GO" id="GO:0035770">
    <property type="term" value="C:ribonucleoprotein granule"/>
    <property type="evidence" value="ECO:0000318"/>
    <property type="project" value="GO_Central"/>
</dbReference>
<proteinExistence type="predicted"/>
<sequence>MRTAGPDRAVVGPRALPCYTARTRAFSYRASSSAASPSSPDAPSSVTAGGVHGAASLTAGRLASGPLSRGTGGGLAPAAATAAAAAAPATATPSHGHRGSNAPNGARINGLSGVNGVGGGGGSHPADTSPELDAATRERLLSHGLASTSNSGGRPPRQRDRRGPPGGQLDRERSTQRLPQQSLQQQLLQELVVGDGFESGSGQAAAAERQGQEDLGSAARAYGGSGQGGRSQARQTGPARGGWQGTQPPPSSGVAAGGSGVPEPMVLVRAGEVTMEQLLQQSLEQREPPPEQQQGAQRRMVEGIAAAWGAAHGEDLGFEARSSRPQPRRQQRRQGARQQLPQAQRQRHSTRQGAESSGLDAGGARKRPGETGTAGHARPGPVLPMGQGTPGPAVVSPGRRGMPRQAHLRQVHDQKHGAGPQGVTEARSIELTENIRTAANLQQLAAQLEAHADVYNAINITAFAARLAQLAAPRSGGGGSDAGGLAEAEVGEEAEDAAVPLRWQDRRQAAQLAARLGEVAQRRLLDLDPEGVVTLLHAFARLSSAGVMPAAAAAAASASTSPVATAAPSGHAAGSGRTAAASAAAAAAAAAAASAAAAAAVQEELLADLVFVAGQNMDIYHSQAVSNLVWALGTLAPRSAAWAGRGWWEGLFLCTQDRVQGYPTQALANIMWALGRLRQRPPATWQRAFFSATAARLHLFTTQGVANYVQGAAKLQLKVPTYLMEELMRYGASNLRDFTGQGLVLYLWGMAKLIAAARTSPEAVTAWLEEAMLPELKRRMQLARPPRKRRAGAKSATAATATAATTASATTATAARSSSAAETASAGSSSGSEDDEDGGGAAASGGGGTSSLTIRQLATVLYALAELGYAPAGKSGGGWLRSYWGAVAAALEQQQQQQQQQRQGAVAYAAGAWRGGGEEVQALANLLHSAAELRLAPPPALMEALMGRCRGLLAAFPPQALSSTAWSLHRLRVQPPAEWLGAFMQACWLAMPRMSCTELATLLYGLSRGLEGAGMAPGREWLRRAEGEWLQAMDRSGPVELYRGLAALAAWRHCPGPEWQAAMLRQLAAKLADMPTWQLPQVVRHLADVGASPPLPLLNALVAGAVAGRVAGAADLALLVTGLARLGRQVSPRLLASLLAELNALSLAPEVVGQQQQEAGGGQRGRGRVRSGGGGGRTPTDSVEDEEAVTGGGAGGAAQQAQQAQQGLARGRAAGGSGSAVDVLGLQLLLDTAWALAALRYTPAALWVAGCLAAVEPRLPALTPQQLEAALAAAAHLRYMTGGSTAAAAAAAGTAAGATGGTAAVAAGGKDGAKAVLAAAPALVRPGPGRAWLAAAEARLRVLQSEADVEARAGHGPGGPGPGPGPEAAIAASLQDVDLEAAVAGVAGASQAAAVPVAGGDTGSGALLFVATPAVQAGAAQEVGSSRRGGSRGGRWGCLPGAWRALRDAQGGQQ</sequence>
<feature type="compositionally biased region" description="Low complexity" evidence="1">
    <location>
        <begin position="793"/>
        <end position="831"/>
    </location>
</feature>
<reference evidence="2 3" key="1">
    <citation type="journal article" date="2007" name="Science">
        <title>The Chlamydomonas genome reveals the evolution of key animal and plant functions.</title>
        <authorList>
            <person name="Merchant S.S."/>
            <person name="Prochnik S.E."/>
            <person name="Vallon O."/>
            <person name="Harris E.H."/>
            <person name="Karpowicz S.J."/>
            <person name="Witman G.B."/>
            <person name="Terry A."/>
            <person name="Salamov A."/>
            <person name="Fritz-Laylin L.K."/>
            <person name="Marechal-Drouard L."/>
            <person name="Marshall W.F."/>
            <person name="Qu L.H."/>
            <person name="Nelson D.R."/>
            <person name="Sanderfoot A.A."/>
            <person name="Spalding M.H."/>
            <person name="Kapitonov V.V."/>
            <person name="Ren Q."/>
            <person name="Ferris P."/>
            <person name="Lindquist E."/>
            <person name="Shapiro H."/>
            <person name="Lucas S.M."/>
            <person name="Grimwood J."/>
            <person name="Schmutz J."/>
            <person name="Cardol P."/>
            <person name="Cerutti H."/>
            <person name="Chanfreau G."/>
            <person name="Chen C.L."/>
            <person name="Cognat V."/>
            <person name="Croft M.T."/>
            <person name="Dent R."/>
            <person name="Dutcher S."/>
            <person name="Fernandez E."/>
            <person name="Fukuzawa H."/>
            <person name="Gonzalez-Ballester D."/>
            <person name="Gonzalez-Halphen D."/>
            <person name="Hallmann A."/>
            <person name="Hanikenne M."/>
            <person name="Hippler M."/>
            <person name="Inwood W."/>
            <person name="Jabbari K."/>
            <person name="Kalanon M."/>
            <person name="Kuras R."/>
            <person name="Lefebvre P.A."/>
            <person name="Lemaire S.D."/>
            <person name="Lobanov A.V."/>
            <person name="Lohr M."/>
            <person name="Manuell A."/>
            <person name="Meier I."/>
            <person name="Mets L."/>
            <person name="Mittag M."/>
            <person name="Mittelmeier T."/>
            <person name="Moroney J.V."/>
            <person name="Moseley J."/>
            <person name="Napoli C."/>
            <person name="Nedelcu A.M."/>
            <person name="Niyogi K."/>
            <person name="Novoselov S.V."/>
            <person name="Paulsen I.T."/>
            <person name="Pazour G."/>
            <person name="Purton S."/>
            <person name="Ral J.P."/>
            <person name="Riano-Pachon D.M."/>
            <person name="Riekhof W."/>
            <person name="Rymarquis L."/>
            <person name="Schroda M."/>
            <person name="Stern D."/>
            <person name="Umen J."/>
            <person name="Willows R."/>
            <person name="Wilson N."/>
            <person name="Zimmer S.L."/>
            <person name="Allmer J."/>
            <person name="Balk J."/>
            <person name="Bisova K."/>
            <person name="Chen C.J."/>
            <person name="Elias M."/>
            <person name="Gendler K."/>
            <person name="Hauser C."/>
            <person name="Lamb M.R."/>
            <person name="Ledford H."/>
            <person name="Long J.C."/>
            <person name="Minagawa J."/>
            <person name="Page M.D."/>
            <person name="Pan J."/>
            <person name="Pootakham W."/>
            <person name="Roje S."/>
            <person name="Rose A."/>
            <person name="Stahlberg E."/>
            <person name="Terauchi A.M."/>
            <person name="Yang P."/>
            <person name="Ball S."/>
            <person name="Bowler C."/>
            <person name="Dieckmann C.L."/>
            <person name="Gladyshev V.N."/>
            <person name="Green P."/>
            <person name="Jorgensen R."/>
            <person name="Mayfield S."/>
            <person name="Mueller-Roeber B."/>
            <person name="Rajamani S."/>
            <person name="Sayre R.T."/>
            <person name="Brokstein P."/>
            <person name="Dubchak I."/>
            <person name="Goodstein D."/>
            <person name="Hornick L."/>
            <person name="Huang Y.W."/>
            <person name="Jhaveri J."/>
            <person name="Luo Y."/>
            <person name="Martinez D."/>
            <person name="Ngau W.C."/>
            <person name="Otillar B."/>
            <person name="Poliakov A."/>
            <person name="Porter A."/>
            <person name="Szajkowski L."/>
            <person name="Werner G."/>
            <person name="Zhou K."/>
            <person name="Grigoriev I.V."/>
            <person name="Rokhsar D.S."/>
            <person name="Grossman A.R."/>
        </authorList>
    </citation>
    <scope>NUCLEOTIDE SEQUENCE [LARGE SCALE GENOMIC DNA]</scope>
    <source>
        <strain evidence="3">CC-503</strain>
    </source>
</reference>
<dbReference type="ExpressionAtlas" id="A0A2K3D2Z7">
    <property type="expression patterns" value="baseline"/>
</dbReference>
<feature type="compositionally biased region" description="Gly residues" evidence="1">
    <location>
        <begin position="113"/>
        <end position="123"/>
    </location>
</feature>
<dbReference type="GeneID" id="5716459"/>
<organism evidence="2 3">
    <name type="scientific">Chlamydomonas reinhardtii</name>
    <name type="common">Chlamydomonas smithii</name>
    <dbReference type="NCBI Taxonomy" id="3055"/>
    <lineage>
        <taxon>Eukaryota</taxon>
        <taxon>Viridiplantae</taxon>
        <taxon>Chlorophyta</taxon>
        <taxon>core chlorophytes</taxon>
        <taxon>Chlorophyceae</taxon>
        <taxon>CS clade</taxon>
        <taxon>Chlamydomonadales</taxon>
        <taxon>Chlamydomonadaceae</taxon>
        <taxon>Chlamydomonas</taxon>
    </lineage>
</organism>
<feature type="region of interest" description="Disordered" evidence="1">
    <location>
        <begin position="29"/>
        <end position="400"/>
    </location>
</feature>
<dbReference type="InterPro" id="IPR050870">
    <property type="entry name" value="FAST_kinase"/>
</dbReference>
<keyword evidence="3" id="KW-1185">Reference proteome</keyword>
<feature type="compositionally biased region" description="Low complexity" evidence="1">
    <location>
        <begin position="76"/>
        <end position="93"/>
    </location>
</feature>
<dbReference type="GO" id="GO:0009507">
    <property type="term" value="C:chloroplast"/>
    <property type="evidence" value="ECO:0007669"/>
    <property type="project" value="GOC"/>
</dbReference>
<gene>
    <name evidence="2" type="ORF">CHLRE_12g505150v5</name>
</gene>
<feature type="compositionally biased region" description="Low complexity" evidence="1">
    <location>
        <begin position="198"/>
        <end position="209"/>
    </location>
</feature>
<dbReference type="GO" id="GO:1901259">
    <property type="term" value="P:chloroplast rRNA processing"/>
    <property type="evidence" value="ECO:0000318"/>
    <property type="project" value="GO_Central"/>
</dbReference>
<feature type="compositionally biased region" description="Basic and acidic residues" evidence="1">
    <location>
        <begin position="157"/>
        <end position="175"/>
    </location>
</feature>
<dbReference type="PANTHER" id="PTHR21228:SF40">
    <property type="entry name" value="LD45607P"/>
    <property type="match status" value="1"/>
</dbReference>
<dbReference type="GO" id="GO:0005759">
    <property type="term" value="C:mitochondrial matrix"/>
    <property type="evidence" value="ECO:0000318"/>
    <property type="project" value="GO_Central"/>
</dbReference>
<feature type="region of interest" description="Disordered" evidence="1">
    <location>
        <begin position="779"/>
        <end position="848"/>
    </location>
</feature>
<name>A0A2K3D2Z7_CHLRE</name>
<dbReference type="GO" id="GO:0044528">
    <property type="term" value="P:regulation of mitochondrial mRNA stability"/>
    <property type="evidence" value="ECO:0000318"/>
    <property type="project" value="GO_Central"/>
</dbReference>
<accession>A0A2K3D2Z7</accession>
<evidence type="ECO:0000313" key="3">
    <source>
        <dbReference type="Proteomes" id="UP000006906"/>
    </source>
</evidence>
<feature type="compositionally biased region" description="Basic residues" evidence="1">
    <location>
        <begin position="326"/>
        <end position="335"/>
    </location>
</feature>
<dbReference type="EMBL" id="CM008973">
    <property type="protein sequence ID" value="PNW74904.1"/>
    <property type="molecule type" value="Genomic_DNA"/>
</dbReference>
<evidence type="ECO:0000313" key="2">
    <source>
        <dbReference type="EMBL" id="PNW74904.1"/>
    </source>
</evidence>
<dbReference type="KEGG" id="cre:CHLRE_12g505150v5"/>
<dbReference type="OMA" id="WAGRGWW"/>
<dbReference type="OrthoDB" id="549557at2759"/>
<feature type="compositionally biased region" description="Basic residues" evidence="1">
    <location>
        <begin position="779"/>
        <end position="792"/>
    </location>
</feature>
<feature type="compositionally biased region" description="Low complexity" evidence="1">
    <location>
        <begin position="1197"/>
        <end position="1210"/>
    </location>
</feature>
<feature type="compositionally biased region" description="Low complexity" evidence="1">
    <location>
        <begin position="176"/>
        <end position="191"/>
    </location>
</feature>
<dbReference type="PANTHER" id="PTHR21228">
    <property type="entry name" value="FAST LEU-RICH DOMAIN-CONTAINING"/>
    <property type="match status" value="1"/>
</dbReference>
<dbReference type="RefSeq" id="XP_042918221.1">
    <property type="nucleotide sequence ID" value="XM_043068145.1"/>
</dbReference>
<feature type="compositionally biased region" description="Low complexity" evidence="1">
    <location>
        <begin position="29"/>
        <end position="48"/>
    </location>
</feature>
<dbReference type="Proteomes" id="UP000006906">
    <property type="component" value="Chromosome 12"/>
</dbReference>
<feature type="region of interest" description="Disordered" evidence="1">
    <location>
        <begin position="1153"/>
        <end position="1210"/>
    </location>
</feature>
<dbReference type="Gramene" id="PNW74904">
    <property type="protein sequence ID" value="PNW74904"/>
    <property type="gene ID" value="CHLRE_12g505150v5"/>
</dbReference>
<dbReference type="GO" id="GO:0003723">
    <property type="term" value="F:RNA binding"/>
    <property type="evidence" value="ECO:0000318"/>
    <property type="project" value="GO_Central"/>
</dbReference>